<dbReference type="InterPro" id="IPR000159">
    <property type="entry name" value="RA_dom"/>
</dbReference>
<sequence>MSKKPQFTQPRFVASSSTTIESYLLITRSLARLPVWPPSRSHACCRGMTTEIPVWVNSRQRWVTGVNKKTTCDEVIAVLLGAEAKEATSHGYAIMERWRRVERPLDSRARILKVWEAWGDERGEVRLTLKRVDWEADSGRGSPVNRDPHRKRRH</sequence>
<dbReference type="Proteomes" id="UP001153148">
    <property type="component" value="Unassembled WGS sequence"/>
</dbReference>
<name>A0ABN7P450_TIMPD</name>
<dbReference type="PANTHER" id="PTHR15286:SF1">
    <property type="entry name" value="FI07216P"/>
    <property type="match status" value="1"/>
</dbReference>
<proteinExistence type="predicted"/>
<comment type="caution">
    <text evidence="2">The sequence shown here is derived from an EMBL/GenBank/DDBJ whole genome shotgun (WGS) entry which is preliminary data.</text>
</comment>
<feature type="domain" description="Ras-associating" evidence="1">
    <location>
        <begin position="66"/>
        <end position="134"/>
    </location>
</feature>
<reference evidence="2" key="1">
    <citation type="submission" date="2021-03" db="EMBL/GenBank/DDBJ databases">
        <authorList>
            <person name="Tran Van P."/>
        </authorList>
    </citation>
    <scope>NUCLEOTIDE SEQUENCE</scope>
</reference>
<organism evidence="2 3">
    <name type="scientific">Timema podura</name>
    <name type="common">Walking stick</name>
    <dbReference type="NCBI Taxonomy" id="61482"/>
    <lineage>
        <taxon>Eukaryota</taxon>
        <taxon>Metazoa</taxon>
        <taxon>Ecdysozoa</taxon>
        <taxon>Arthropoda</taxon>
        <taxon>Hexapoda</taxon>
        <taxon>Insecta</taxon>
        <taxon>Pterygota</taxon>
        <taxon>Neoptera</taxon>
        <taxon>Polyneoptera</taxon>
        <taxon>Phasmatodea</taxon>
        <taxon>Timematodea</taxon>
        <taxon>Timematoidea</taxon>
        <taxon>Timematidae</taxon>
        <taxon>Timema</taxon>
    </lineage>
</organism>
<dbReference type="CDD" id="cd16123">
    <property type="entry name" value="RA_RASSF7_like"/>
    <property type="match status" value="1"/>
</dbReference>
<dbReference type="EMBL" id="CAJPIN010021541">
    <property type="protein sequence ID" value="CAG2062657.1"/>
    <property type="molecule type" value="Genomic_DNA"/>
</dbReference>
<dbReference type="SUPFAM" id="SSF54236">
    <property type="entry name" value="Ubiquitin-like"/>
    <property type="match status" value="1"/>
</dbReference>
<evidence type="ECO:0000313" key="2">
    <source>
        <dbReference type="EMBL" id="CAG2062657.1"/>
    </source>
</evidence>
<keyword evidence="3" id="KW-1185">Reference proteome</keyword>
<dbReference type="Gene3D" id="3.10.20.90">
    <property type="entry name" value="Phosphatidylinositol 3-kinase Catalytic Subunit, Chain A, domain 1"/>
    <property type="match status" value="1"/>
</dbReference>
<dbReference type="Pfam" id="PF21712">
    <property type="entry name" value="RASSF8-10_RA"/>
    <property type="match status" value="1"/>
</dbReference>
<dbReference type="InterPro" id="IPR029071">
    <property type="entry name" value="Ubiquitin-like_domsf"/>
</dbReference>
<evidence type="ECO:0000313" key="3">
    <source>
        <dbReference type="Proteomes" id="UP001153148"/>
    </source>
</evidence>
<feature type="non-terminal residue" evidence="2">
    <location>
        <position position="154"/>
    </location>
</feature>
<evidence type="ECO:0000259" key="1">
    <source>
        <dbReference type="PROSITE" id="PS50200"/>
    </source>
</evidence>
<dbReference type="InterPro" id="IPR048945">
    <property type="entry name" value="RASSF8/10_RA"/>
</dbReference>
<dbReference type="PANTHER" id="PTHR15286">
    <property type="entry name" value="RAS-ASSOCIATING DOMAIN CONTAINING PROTEIN"/>
    <property type="match status" value="1"/>
</dbReference>
<accession>A0ABN7P450</accession>
<gene>
    <name evidence="2" type="ORF">TPAB3V08_LOCUS9607</name>
</gene>
<dbReference type="PROSITE" id="PS50200">
    <property type="entry name" value="RA"/>
    <property type="match status" value="1"/>
</dbReference>
<dbReference type="InterPro" id="IPR033593">
    <property type="entry name" value="N-RASSF"/>
</dbReference>
<protein>
    <recommendedName>
        <fullName evidence="1">Ras-associating domain-containing protein</fullName>
    </recommendedName>
</protein>